<evidence type="ECO:0000313" key="2">
    <source>
        <dbReference type="Proteomes" id="UP000178432"/>
    </source>
</evidence>
<accession>A0A1G1Y8F2</accession>
<dbReference type="EMBL" id="MHIF01000023">
    <property type="protein sequence ID" value="OGY48000.1"/>
    <property type="molecule type" value="Genomic_DNA"/>
</dbReference>
<name>A0A1G1Y8F2_9BACT</name>
<comment type="caution">
    <text evidence="1">The sequence shown here is derived from an EMBL/GenBank/DDBJ whole genome shotgun (WGS) entry which is preliminary data.</text>
</comment>
<dbReference type="AlphaFoldDB" id="A0A1G1Y8F2"/>
<reference evidence="1 2" key="1">
    <citation type="journal article" date="2016" name="Nat. Commun.">
        <title>Thousands of microbial genomes shed light on interconnected biogeochemical processes in an aquifer system.</title>
        <authorList>
            <person name="Anantharaman K."/>
            <person name="Brown C.T."/>
            <person name="Hug L.A."/>
            <person name="Sharon I."/>
            <person name="Castelle C.J."/>
            <person name="Probst A.J."/>
            <person name="Thomas B.C."/>
            <person name="Singh A."/>
            <person name="Wilkins M.J."/>
            <person name="Karaoz U."/>
            <person name="Brodie E.L."/>
            <person name="Williams K.H."/>
            <person name="Hubbard S.S."/>
            <person name="Banfield J.F."/>
        </authorList>
    </citation>
    <scope>NUCLEOTIDE SEQUENCE [LARGE SCALE GENOMIC DNA]</scope>
</reference>
<protein>
    <recommendedName>
        <fullName evidence="3">Radical SAM core domain-containing protein</fullName>
    </recommendedName>
</protein>
<evidence type="ECO:0000313" key="1">
    <source>
        <dbReference type="EMBL" id="OGY48000.1"/>
    </source>
</evidence>
<gene>
    <name evidence="1" type="ORF">A2663_00155</name>
</gene>
<dbReference type="Proteomes" id="UP000178432">
    <property type="component" value="Unassembled WGS sequence"/>
</dbReference>
<evidence type="ECO:0008006" key="3">
    <source>
        <dbReference type="Google" id="ProtNLM"/>
    </source>
</evidence>
<proteinExistence type="predicted"/>
<organism evidence="1 2">
    <name type="scientific">Candidatus Buchananbacteria bacterium RIFCSPHIGHO2_01_FULL_46_12</name>
    <dbReference type="NCBI Taxonomy" id="1797536"/>
    <lineage>
        <taxon>Bacteria</taxon>
        <taxon>Candidatus Buchananiibacteriota</taxon>
    </lineage>
</organism>
<sequence length="137" mass="15900">MDFEKNIYEQHGLKIDRDRVLTYSQLSCPLECRYCFVNDLNFNQKRNTTYLTQEQLLLLEKLPGEIKTIMLGCDTEFFQSKEDSLDALRKLAGLKKDISVITKLNLSRSFIAEIKKVADILARNENILVFSVSLPYD</sequence>